<dbReference type="RefSeq" id="XP_013753902.1">
    <property type="nucleotide sequence ID" value="XM_013898448.1"/>
</dbReference>
<dbReference type="eggNOG" id="KOG2084">
    <property type="taxonomic scope" value="Eukaryota"/>
</dbReference>
<dbReference type="AlphaFoldDB" id="A0A0L0DPT1"/>
<dbReference type="Pfam" id="PF00856">
    <property type="entry name" value="SET"/>
    <property type="match status" value="1"/>
</dbReference>
<organism evidence="2 3">
    <name type="scientific">Thecamonas trahens ATCC 50062</name>
    <dbReference type="NCBI Taxonomy" id="461836"/>
    <lineage>
        <taxon>Eukaryota</taxon>
        <taxon>Apusozoa</taxon>
        <taxon>Apusomonadida</taxon>
        <taxon>Apusomonadidae</taxon>
        <taxon>Thecamonas</taxon>
    </lineage>
</organism>
<dbReference type="PANTHER" id="PTHR47436:SF1">
    <property type="entry name" value="SET DOMAIN-CONTAINING PROTEIN"/>
    <property type="match status" value="1"/>
</dbReference>
<evidence type="ECO:0000313" key="3">
    <source>
        <dbReference type="Proteomes" id="UP000054408"/>
    </source>
</evidence>
<sequence>MASTGPGAQERYYARLTKGMVVQVRETAKMGKGLFATEDIKAETVILREQPVANMQHLTNRKKFRACAHCLRPLGPLEEAMNKLVIALDLLPSSSISSNCSASISPGSLPLVDELLPHPLPLPLPCAHADDGCDIEFCSESCRSVSWAMHHSLLCIGAAAAEGNIAKQVALKQLCDEVLEETNEAFYMAAQILAYVVSRYRAMKRPDLDRARLPISLLHSRPWWEVVCPAESDDDDEYGHEYEYEFDREAFEAAHRADVERLAPMLWAIVADSDPALAPLFTVDTLAHVMGMFEMNSVSMLVVSPVHTYLEQMRQLPASEQLRISAAGGPVLAALAGAMDQLGNEDVEGLGVFAVHANTNHSCVPNVESAKDPEDPDGLVVLITLRDIAAGEQLFVSVRLCLHLSSLRTRSPAQ</sequence>
<dbReference type="Gene3D" id="2.170.270.10">
    <property type="entry name" value="SET domain"/>
    <property type="match status" value="1"/>
</dbReference>
<dbReference type="Proteomes" id="UP000054408">
    <property type="component" value="Unassembled WGS sequence"/>
</dbReference>
<accession>A0A0L0DPT1</accession>
<reference evidence="2 3" key="1">
    <citation type="submission" date="2010-05" db="EMBL/GenBank/DDBJ databases">
        <title>The Genome Sequence of Thecamonas trahens ATCC 50062.</title>
        <authorList>
            <consortium name="The Broad Institute Genome Sequencing Platform"/>
            <person name="Russ C."/>
            <person name="Cuomo C."/>
            <person name="Shea T."/>
            <person name="Young S.K."/>
            <person name="Zeng Q."/>
            <person name="Koehrsen M."/>
            <person name="Haas B."/>
            <person name="Borodovsky M."/>
            <person name="Guigo R."/>
            <person name="Alvarado L."/>
            <person name="Berlin A."/>
            <person name="Bochicchio J."/>
            <person name="Borenstein D."/>
            <person name="Chapman S."/>
            <person name="Chen Z."/>
            <person name="Freedman E."/>
            <person name="Gellesch M."/>
            <person name="Goldberg J."/>
            <person name="Griggs A."/>
            <person name="Gujja S."/>
            <person name="Heilman E."/>
            <person name="Heiman D."/>
            <person name="Hepburn T."/>
            <person name="Howarth C."/>
            <person name="Jen D."/>
            <person name="Larson L."/>
            <person name="Mehta T."/>
            <person name="Park D."/>
            <person name="Pearson M."/>
            <person name="Roberts A."/>
            <person name="Saif S."/>
            <person name="Shenoy N."/>
            <person name="Sisk P."/>
            <person name="Stolte C."/>
            <person name="Sykes S."/>
            <person name="Thomson T."/>
            <person name="Walk T."/>
            <person name="White J."/>
            <person name="Yandava C."/>
            <person name="Burger G."/>
            <person name="Gray M.W."/>
            <person name="Holland P.W.H."/>
            <person name="King N."/>
            <person name="Lang F.B.F."/>
            <person name="Roger A.J."/>
            <person name="Ruiz-Trillo I."/>
            <person name="Lander E."/>
            <person name="Nusbaum C."/>
        </authorList>
    </citation>
    <scope>NUCLEOTIDE SEQUENCE [LARGE SCALE GENOMIC DNA]</scope>
    <source>
        <strain evidence="2 3">ATCC 50062</strain>
    </source>
</reference>
<dbReference type="GO" id="GO:0008168">
    <property type="term" value="F:methyltransferase activity"/>
    <property type="evidence" value="ECO:0007669"/>
    <property type="project" value="InterPro"/>
</dbReference>
<name>A0A0L0DPT1_THETB</name>
<keyword evidence="3" id="KW-1185">Reference proteome</keyword>
<evidence type="ECO:0000259" key="1">
    <source>
        <dbReference type="PROSITE" id="PS50280"/>
    </source>
</evidence>
<dbReference type="OrthoDB" id="5945798at2759"/>
<feature type="domain" description="SET" evidence="1">
    <location>
        <begin position="20"/>
        <end position="399"/>
    </location>
</feature>
<proteinExistence type="predicted"/>
<dbReference type="InterPro" id="IPR046341">
    <property type="entry name" value="SET_dom_sf"/>
</dbReference>
<dbReference type="InterPro" id="IPR001214">
    <property type="entry name" value="SET_dom"/>
</dbReference>
<dbReference type="GeneID" id="25568388"/>
<dbReference type="OMA" id="TYHSLLC"/>
<dbReference type="PANTHER" id="PTHR47436">
    <property type="entry name" value="HISTONE-LYSINE N-METHYLTRANSFERASE ATXR2"/>
    <property type="match status" value="1"/>
</dbReference>
<gene>
    <name evidence="2" type="ORF">AMSG_10069</name>
</gene>
<protein>
    <submittedName>
        <fullName evidence="2">Set domain-containing protein</fullName>
    </submittedName>
</protein>
<dbReference type="STRING" id="461836.A0A0L0DPT1"/>
<dbReference type="PROSITE" id="PS50280">
    <property type="entry name" value="SET"/>
    <property type="match status" value="1"/>
</dbReference>
<evidence type="ECO:0000313" key="2">
    <source>
        <dbReference type="EMBL" id="KNC54270.1"/>
    </source>
</evidence>
<dbReference type="EMBL" id="GL349487">
    <property type="protein sequence ID" value="KNC54270.1"/>
    <property type="molecule type" value="Genomic_DNA"/>
</dbReference>
<dbReference type="SUPFAM" id="SSF82199">
    <property type="entry name" value="SET domain"/>
    <property type="match status" value="1"/>
</dbReference>
<dbReference type="InterPro" id="IPR044237">
    <property type="entry name" value="ATXR2-like"/>
</dbReference>